<feature type="compositionally biased region" description="Basic and acidic residues" evidence="1">
    <location>
        <begin position="127"/>
        <end position="136"/>
    </location>
</feature>
<feature type="compositionally biased region" description="Polar residues" evidence="1">
    <location>
        <begin position="432"/>
        <end position="448"/>
    </location>
</feature>
<proteinExistence type="predicted"/>
<feature type="region of interest" description="Disordered" evidence="1">
    <location>
        <begin position="1"/>
        <end position="156"/>
    </location>
</feature>
<dbReference type="SUPFAM" id="SSF81383">
    <property type="entry name" value="F-box domain"/>
    <property type="match status" value="1"/>
</dbReference>
<feature type="compositionally biased region" description="Basic and acidic residues" evidence="1">
    <location>
        <begin position="74"/>
        <end position="83"/>
    </location>
</feature>
<feature type="compositionally biased region" description="Basic and acidic residues" evidence="1">
    <location>
        <begin position="1388"/>
        <end position="1397"/>
    </location>
</feature>
<accession>A0A2B7XS82</accession>
<dbReference type="OrthoDB" id="2322499at2759"/>
<feature type="compositionally biased region" description="Polar residues" evidence="1">
    <location>
        <begin position="1358"/>
        <end position="1381"/>
    </location>
</feature>
<evidence type="ECO:0000256" key="1">
    <source>
        <dbReference type="SAM" id="MobiDB-lite"/>
    </source>
</evidence>
<dbReference type="PROSITE" id="PS50181">
    <property type="entry name" value="FBOX"/>
    <property type="match status" value="1"/>
</dbReference>
<feature type="region of interest" description="Disordered" evidence="1">
    <location>
        <begin position="1475"/>
        <end position="1495"/>
    </location>
</feature>
<feature type="compositionally biased region" description="Polar residues" evidence="1">
    <location>
        <begin position="40"/>
        <end position="55"/>
    </location>
</feature>
<dbReference type="InterPro" id="IPR001810">
    <property type="entry name" value="F-box_dom"/>
</dbReference>
<organism evidence="3 4">
    <name type="scientific">Polytolypa hystricis (strain UAMH7299)</name>
    <dbReference type="NCBI Taxonomy" id="1447883"/>
    <lineage>
        <taxon>Eukaryota</taxon>
        <taxon>Fungi</taxon>
        <taxon>Dikarya</taxon>
        <taxon>Ascomycota</taxon>
        <taxon>Pezizomycotina</taxon>
        <taxon>Eurotiomycetes</taxon>
        <taxon>Eurotiomycetidae</taxon>
        <taxon>Onygenales</taxon>
        <taxon>Onygenales incertae sedis</taxon>
        <taxon>Polytolypa</taxon>
    </lineage>
</organism>
<feature type="region of interest" description="Disordered" evidence="1">
    <location>
        <begin position="1568"/>
        <end position="1605"/>
    </location>
</feature>
<name>A0A2B7XS82_POLH7</name>
<feature type="compositionally biased region" description="Basic and acidic residues" evidence="1">
    <location>
        <begin position="1429"/>
        <end position="1452"/>
    </location>
</feature>
<feature type="region of interest" description="Disordered" evidence="1">
    <location>
        <begin position="547"/>
        <end position="566"/>
    </location>
</feature>
<dbReference type="EMBL" id="PDNA01000127">
    <property type="protein sequence ID" value="PGH11819.1"/>
    <property type="molecule type" value="Genomic_DNA"/>
</dbReference>
<feature type="compositionally biased region" description="Pro residues" evidence="1">
    <location>
        <begin position="826"/>
        <end position="863"/>
    </location>
</feature>
<reference evidence="3 4" key="1">
    <citation type="submission" date="2017-10" db="EMBL/GenBank/DDBJ databases">
        <title>Comparative genomics in systemic dimorphic fungi from Ajellomycetaceae.</title>
        <authorList>
            <person name="Munoz J.F."/>
            <person name="Mcewen J.G."/>
            <person name="Clay O.K."/>
            <person name="Cuomo C.A."/>
        </authorList>
    </citation>
    <scope>NUCLEOTIDE SEQUENCE [LARGE SCALE GENOMIC DNA]</scope>
    <source>
        <strain evidence="3 4">UAMH7299</strain>
    </source>
</reference>
<dbReference type="SMART" id="SM00256">
    <property type="entry name" value="FBOX"/>
    <property type="match status" value="1"/>
</dbReference>
<feature type="region of interest" description="Disordered" evidence="1">
    <location>
        <begin position="1317"/>
        <end position="1463"/>
    </location>
</feature>
<dbReference type="STRING" id="1447883.A0A2B7XS82"/>
<evidence type="ECO:0000259" key="2">
    <source>
        <dbReference type="PROSITE" id="PS50181"/>
    </source>
</evidence>
<feature type="compositionally biased region" description="Basic and acidic residues" evidence="1">
    <location>
        <begin position="1100"/>
        <end position="1109"/>
    </location>
</feature>
<gene>
    <name evidence="3" type="ORF">AJ80_06977</name>
</gene>
<keyword evidence="4" id="KW-1185">Reference proteome</keyword>
<dbReference type="InterPro" id="IPR036047">
    <property type="entry name" value="F-box-like_dom_sf"/>
</dbReference>
<sequence length="1605" mass="178330">MASPLSPTDGTGSSSFDPYTTDVPEEHAKTRTRSIDSEQEATSSPDLLTASNSASPHPPPETNAPYSLLPSEQRGAHISDHTANRKRKLSSGTSDPSRELDFSGPGGGEHAPDLSTGHQMESGYSPERYKRSKLDGDNLSSVHPPEGENLESNVSQNRSNLPGELWQHIFTFLPPKSLGRLLRVNKAFRSLLTPSEMEFFNQPATIGLLKYINPNSIWATSRKQFHPGMPRPLSILNELDMWKLVGGSGCQFCFKPGSPMHLEATPNESGPGPDGVRIIWPFGVRCCGECLQERSEKEMDLLLSSSLPSLLVPALPFAFFTPSMQFVSSIALRGGHSASGLTKYFFKPSISELQQRFEEVKSLGPAATEEWVKGLEGNGKEKLADISRWEQWEAAGGLRSLNMNLSHRPGMSSFHISKDSMSKSNLLADPVSGQSASPVTYKPHSSPTIPAHTSGPPYSPDKHHTLPPTSSHQARTERSLREVNEAKANRRAEIERRALGLDPPLAASVLTHMDSFTAAIQIPHTLSERDWEILKPRLLAQRALAEHREQERQKQSLIMQAKSEERRQQEAQLKEQKDLLDREWEEVQKPIRERMAEYADEIIREGWRGGDAVTREKAPKFAADVLIYVRDRFYTDLAQQDVVARSAGKPIPEDAHGAPPTRKIILENMKWIFDTKIKPLAEQFQKELFLCNVCENNSKFYGFEGVVQHYAAKHTNALSLGSIVVHWRAEWPETPPFHPNPNAAKALLYTMPRGGMGQRSHGYHHNQQMYNMPGPDQGHHMPPDGGAIFPQASPGPYSRTPFGTPYPYSGGPYRPPSPYYQQPQSAYPPPPPSGPYDQHVPPPPPNPYGSPYPGQAYPPPYAPPDSRGPQPYHSGPYGAPPPVPPSYGAPYPPPSQQRRPGQQSNPNSQAFGIYQTQLDDMAKIARSIWNGTSGIKDLPHNVRAHVLIHHVIVRFSEKCGNEPALSLFADGLNGHPQMKPMKNLSGLVCKACSESDYPGRIHTHRDGGRGDRNMYTLPALISHFQSHIDRAKAMDSERPRVDWKRDMIVLPDNPIVADLVNAPGMDEHKLRLVTAAFPWVFSTPTLSIHQSKAPSGGNIKPEEEERSDIKPGLSRPNRAMEVAVDDFPPFVDSPAAEATGTLDPPKDDEYDPHKPGFIEPIGEQHGRGVNHRSKQNIPPGFGRQGQGSRAHGHPIMSGDLANTHHRRRGAGHMADIEMSNSADIQHRSSAQASTKLYSQYQSRSIKSEYPLEIPPSSTSLKETGKAGSQHGNVSEDGEVEELPNSQEDHRKAASSPMDDMNAAERFLSTFVPGEDSDVYKGAKKEPSRHIDDGARGRWLEAPDQDSRRWRTDVGSGGTAESSVVGTPTHNVQHNGWGSRTRSPGGGFRDLEPRHDTGDNSGLLVARHVQDRSPDPGEVRYGRKHAGFSETRHPSDQAGRRPNSRFDRYEAQRGRSRSPMVHEPMPMEPVYYRERSPRARQRPRPAYAGHPADPYHDQVPVEQAVTYARVPPRGQYQYVDHPRYTAEPSYDNAVEYIRVPSREHQDAGAYYVEHPMQRDAPKEYLDYDIDYTQQPAARHGQYHPSGAAPQHSRVPSGGVPRHARYR</sequence>
<dbReference type="CDD" id="cd09917">
    <property type="entry name" value="F-box_SF"/>
    <property type="match status" value="1"/>
</dbReference>
<feature type="region of interest" description="Disordered" evidence="1">
    <location>
        <begin position="1247"/>
        <end position="1297"/>
    </location>
</feature>
<comment type="caution">
    <text evidence="3">The sequence shown here is derived from an EMBL/GenBank/DDBJ whole genome shotgun (WGS) entry which is preliminary data.</text>
</comment>
<protein>
    <recommendedName>
        <fullName evidence="2">F-box domain-containing protein</fullName>
    </recommendedName>
</protein>
<feature type="region of interest" description="Disordered" evidence="1">
    <location>
        <begin position="1088"/>
        <end position="1116"/>
    </location>
</feature>
<dbReference type="InterPro" id="IPR057214">
    <property type="entry name" value="DUF7892"/>
</dbReference>
<feature type="compositionally biased region" description="Basic and acidic residues" evidence="1">
    <location>
        <begin position="1317"/>
        <end position="1351"/>
    </location>
</feature>
<feature type="compositionally biased region" description="Pro residues" evidence="1">
    <location>
        <begin position="878"/>
        <end position="895"/>
    </location>
</feature>
<dbReference type="CDD" id="cd22249">
    <property type="entry name" value="UDM1_RNF168_RNF169-like"/>
    <property type="match status" value="1"/>
</dbReference>
<dbReference type="Pfam" id="PF00646">
    <property type="entry name" value="F-box"/>
    <property type="match status" value="1"/>
</dbReference>
<dbReference type="Gene3D" id="1.20.1280.50">
    <property type="match status" value="1"/>
</dbReference>
<feature type="compositionally biased region" description="Basic and acidic residues" evidence="1">
    <location>
        <begin position="1407"/>
        <end position="1420"/>
    </location>
</feature>
<feature type="region of interest" description="Disordered" evidence="1">
    <location>
        <begin position="755"/>
        <end position="909"/>
    </location>
</feature>
<feature type="region of interest" description="Disordered" evidence="1">
    <location>
        <begin position="1128"/>
        <end position="1208"/>
    </location>
</feature>
<dbReference type="Pfam" id="PF25422">
    <property type="entry name" value="DUF7892"/>
    <property type="match status" value="1"/>
</dbReference>
<feature type="compositionally biased region" description="Polar residues" evidence="1">
    <location>
        <begin position="1"/>
        <end position="18"/>
    </location>
</feature>
<feature type="compositionally biased region" description="Basic and acidic residues" evidence="1">
    <location>
        <begin position="24"/>
        <end position="36"/>
    </location>
</feature>
<feature type="compositionally biased region" description="Basic and acidic residues" evidence="1">
    <location>
        <begin position="1144"/>
        <end position="1166"/>
    </location>
</feature>
<feature type="region of interest" description="Disordered" evidence="1">
    <location>
        <begin position="425"/>
        <end position="480"/>
    </location>
</feature>
<dbReference type="Proteomes" id="UP000224634">
    <property type="component" value="Unassembled WGS sequence"/>
</dbReference>
<feature type="domain" description="F-box" evidence="2">
    <location>
        <begin position="155"/>
        <end position="203"/>
    </location>
</feature>
<evidence type="ECO:0000313" key="4">
    <source>
        <dbReference type="Proteomes" id="UP000224634"/>
    </source>
</evidence>
<feature type="compositionally biased region" description="Low complexity" evidence="1">
    <location>
        <begin position="896"/>
        <end position="907"/>
    </location>
</feature>
<evidence type="ECO:0000313" key="3">
    <source>
        <dbReference type="EMBL" id="PGH11819.1"/>
    </source>
</evidence>